<name>A0A556TNB5_BAGYA</name>
<keyword evidence="6 15" id="KW-0418">Kinase</keyword>
<dbReference type="InterPro" id="IPR008271">
    <property type="entry name" value="Ser/Thr_kinase_AS"/>
</dbReference>
<keyword evidence="5 12" id="KW-0547">Nucleotide-binding</keyword>
<dbReference type="PANTHER" id="PTHR24056">
    <property type="entry name" value="CELL DIVISION PROTEIN KINASE"/>
    <property type="match status" value="1"/>
</dbReference>
<dbReference type="PANTHER" id="PTHR24056:SF164">
    <property type="entry name" value="CYCLIN-DEPENDENT KINASE 21"/>
    <property type="match status" value="1"/>
</dbReference>
<dbReference type="GO" id="GO:0010389">
    <property type="term" value="P:regulation of G2/M transition of mitotic cell cycle"/>
    <property type="evidence" value="ECO:0007669"/>
    <property type="project" value="TreeGrafter"/>
</dbReference>
<dbReference type="GO" id="GO:0005737">
    <property type="term" value="C:cytoplasm"/>
    <property type="evidence" value="ECO:0007669"/>
    <property type="project" value="TreeGrafter"/>
</dbReference>
<dbReference type="InterPro" id="IPR011009">
    <property type="entry name" value="Kinase-like_dom_sf"/>
</dbReference>
<dbReference type="InterPro" id="IPR050108">
    <property type="entry name" value="CDK"/>
</dbReference>
<evidence type="ECO:0000256" key="3">
    <source>
        <dbReference type="ARBA" id="ARBA00022527"/>
    </source>
</evidence>
<dbReference type="SUPFAM" id="SSF56112">
    <property type="entry name" value="Protein kinase-like (PK-like)"/>
    <property type="match status" value="1"/>
</dbReference>
<evidence type="ECO:0000256" key="9">
    <source>
        <dbReference type="ARBA" id="ARBA00047811"/>
    </source>
</evidence>
<evidence type="ECO:0000256" key="10">
    <source>
        <dbReference type="ARBA" id="ARBA00048312"/>
    </source>
</evidence>
<evidence type="ECO:0000259" key="14">
    <source>
        <dbReference type="PROSITE" id="PS50011"/>
    </source>
</evidence>
<evidence type="ECO:0000256" key="1">
    <source>
        <dbReference type="ARBA" id="ARBA00006485"/>
    </source>
</evidence>
<dbReference type="PROSITE" id="PS50011">
    <property type="entry name" value="PROTEIN_KINASE_DOM"/>
    <property type="match status" value="1"/>
</dbReference>
<evidence type="ECO:0000313" key="15">
    <source>
        <dbReference type="EMBL" id="TSK28030.1"/>
    </source>
</evidence>
<reference evidence="15 16" key="1">
    <citation type="journal article" date="2019" name="Genome Biol. Evol.">
        <title>Whole-Genome Sequencing of the Giant Devil Catfish, Bagarius yarrelli.</title>
        <authorList>
            <person name="Jiang W."/>
            <person name="Lv Y."/>
            <person name="Cheng L."/>
            <person name="Yang K."/>
            <person name="Chao B."/>
            <person name="Wang X."/>
            <person name="Li Y."/>
            <person name="Pan X."/>
            <person name="You X."/>
            <person name="Zhang Y."/>
            <person name="Yang J."/>
            <person name="Li J."/>
            <person name="Zhang X."/>
            <person name="Liu S."/>
            <person name="Sun C."/>
            <person name="Yang J."/>
            <person name="Shi Q."/>
        </authorList>
    </citation>
    <scope>NUCLEOTIDE SEQUENCE [LARGE SCALE GENOMIC DNA]</scope>
    <source>
        <strain evidence="15">JWS20170419001</strain>
        <tissue evidence="15">Muscle</tissue>
    </source>
</reference>
<dbReference type="GO" id="GO:0000082">
    <property type="term" value="P:G1/S transition of mitotic cell cycle"/>
    <property type="evidence" value="ECO:0007669"/>
    <property type="project" value="TreeGrafter"/>
</dbReference>
<gene>
    <name evidence="15" type="ORF">Baya_2217</name>
</gene>
<keyword evidence="4" id="KW-0808">Transferase</keyword>
<dbReference type="AlphaFoldDB" id="A0A556TNB5"/>
<evidence type="ECO:0000256" key="4">
    <source>
        <dbReference type="ARBA" id="ARBA00022679"/>
    </source>
</evidence>
<dbReference type="GO" id="GO:0010468">
    <property type="term" value="P:regulation of gene expression"/>
    <property type="evidence" value="ECO:0007669"/>
    <property type="project" value="TreeGrafter"/>
</dbReference>
<evidence type="ECO:0000256" key="11">
    <source>
        <dbReference type="ARBA" id="ARBA00048367"/>
    </source>
</evidence>
<dbReference type="GO" id="GO:0005634">
    <property type="term" value="C:nucleus"/>
    <property type="evidence" value="ECO:0007669"/>
    <property type="project" value="TreeGrafter"/>
</dbReference>
<comment type="similarity">
    <text evidence="2">Belongs to the protein kinase superfamily. CMGC Ser/Thr protein kinase family. MAP kinase subfamily.</text>
</comment>
<keyword evidence="3 13" id="KW-0723">Serine/threonine-protein kinase</keyword>
<dbReference type="GO" id="GO:0005524">
    <property type="term" value="F:ATP binding"/>
    <property type="evidence" value="ECO:0007669"/>
    <property type="project" value="UniProtKB-UniRule"/>
</dbReference>
<evidence type="ECO:0000256" key="7">
    <source>
        <dbReference type="ARBA" id="ARBA00022840"/>
    </source>
</evidence>
<dbReference type="FunFam" id="1.10.510.10:FF:000624">
    <property type="entry name" value="Mitogen-activated protein kinase"/>
    <property type="match status" value="1"/>
</dbReference>
<dbReference type="PROSITE" id="PS00108">
    <property type="entry name" value="PROTEIN_KINASE_ST"/>
    <property type="match status" value="1"/>
</dbReference>
<comment type="catalytic activity">
    <reaction evidence="9">
        <text>L-threonyl-[protein] + ATP = O-phospho-L-threonyl-[protein] + ADP + H(+)</text>
        <dbReference type="Rhea" id="RHEA:46608"/>
        <dbReference type="Rhea" id="RHEA-COMP:11060"/>
        <dbReference type="Rhea" id="RHEA-COMP:11605"/>
        <dbReference type="ChEBI" id="CHEBI:15378"/>
        <dbReference type="ChEBI" id="CHEBI:30013"/>
        <dbReference type="ChEBI" id="CHEBI:30616"/>
        <dbReference type="ChEBI" id="CHEBI:61977"/>
        <dbReference type="ChEBI" id="CHEBI:456216"/>
        <dbReference type="EC" id="2.7.11.22"/>
    </reaction>
</comment>
<evidence type="ECO:0000256" key="13">
    <source>
        <dbReference type="RuleBase" id="RU000304"/>
    </source>
</evidence>
<evidence type="ECO:0000256" key="8">
    <source>
        <dbReference type="ARBA" id="ARBA00047592"/>
    </source>
</evidence>
<dbReference type="GO" id="GO:0004693">
    <property type="term" value="F:cyclin-dependent protein serine/threonine kinase activity"/>
    <property type="evidence" value="ECO:0007669"/>
    <property type="project" value="UniProtKB-EC"/>
</dbReference>
<dbReference type="GO" id="GO:0030332">
    <property type="term" value="F:cyclin binding"/>
    <property type="evidence" value="ECO:0007669"/>
    <property type="project" value="TreeGrafter"/>
</dbReference>
<organism evidence="15 16">
    <name type="scientific">Bagarius yarrelli</name>
    <name type="common">Goonch</name>
    <name type="synonym">Bagrus yarrelli</name>
    <dbReference type="NCBI Taxonomy" id="175774"/>
    <lineage>
        <taxon>Eukaryota</taxon>
        <taxon>Metazoa</taxon>
        <taxon>Chordata</taxon>
        <taxon>Craniata</taxon>
        <taxon>Vertebrata</taxon>
        <taxon>Euteleostomi</taxon>
        <taxon>Actinopterygii</taxon>
        <taxon>Neopterygii</taxon>
        <taxon>Teleostei</taxon>
        <taxon>Ostariophysi</taxon>
        <taxon>Siluriformes</taxon>
        <taxon>Sisoridae</taxon>
        <taxon>Sisorinae</taxon>
        <taxon>Bagarius</taxon>
    </lineage>
</organism>
<protein>
    <submittedName>
        <fullName evidence="15">Cyclin-dependent kinase 6</fullName>
    </submittedName>
</protein>
<evidence type="ECO:0000256" key="6">
    <source>
        <dbReference type="ARBA" id="ARBA00022777"/>
    </source>
</evidence>
<keyword evidence="7 12" id="KW-0067">ATP-binding</keyword>
<evidence type="ECO:0000256" key="2">
    <source>
        <dbReference type="ARBA" id="ARBA00008832"/>
    </source>
</evidence>
<dbReference type="GO" id="GO:0004707">
    <property type="term" value="F:MAP kinase activity"/>
    <property type="evidence" value="ECO:0007669"/>
    <property type="project" value="UniProtKB-EC"/>
</dbReference>
<dbReference type="FunFam" id="3.30.200.20:FF:000124">
    <property type="entry name" value="Cyclin-dependent kinase 4"/>
    <property type="match status" value="1"/>
</dbReference>
<dbReference type="Proteomes" id="UP000319801">
    <property type="component" value="Unassembled WGS sequence"/>
</dbReference>
<dbReference type="Pfam" id="PF00069">
    <property type="entry name" value="Pkinase"/>
    <property type="match status" value="1"/>
</dbReference>
<dbReference type="EMBL" id="VCAZ01000008">
    <property type="protein sequence ID" value="TSK28030.1"/>
    <property type="molecule type" value="Genomic_DNA"/>
</dbReference>
<feature type="domain" description="Protein kinase" evidence="14">
    <location>
        <begin position="45"/>
        <end position="308"/>
    </location>
</feature>
<evidence type="ECO:0000256" key="12">
    <source>
        <dbReference type="PROSITE-ProRule" id="PRU10141"/>
    </source>
</evidence>
<keyword evidence="16" id="KW-1185">Reference proteome</keyword>
<dbReference type="InterPro" id="IPR017441">
    <property type="entry name" value="Protein_kinase_ATP_BS"/>
</dbReference>
<dbReference type="Gene3D" id="3.30.200.20">
    <property type="entry name" value="Phosphorylase Kinase, domain 1"/>
    <property type="match status" value="1"/>
</dbReference>
<dbReference type="SMART" id="SM00220">
    <property type="entry name" value="S_TKc"/>
    <property type="match status" value="1"/>
</dbReference>
<dbReference type="GO" id="GO:0000307">
    <property type="term" value="C:cyclin-dependent protein kinase holoenzyme complex"/>
    <property type="evidence" value="ECO:0007669"/>
    <property type="project" value="TreeGrafter"/>
</dbReference>
<dbReference type="OrthoDB" id="1732493at2759"/>
<dbReference type="PROSITE" id="PS00107">
    <property type="entry name" value="PROTEIN_KINASE_ATP"/>
    <property type="match status" value="1"/>
</dbReference>
<sequence>MSSNAITKKQLEKTGGAWTRLLSGESLSRVVLINMDNSTWETLNYEILAEIGQGAYGKVYKARELSEKQRLIAVKRLNISAEPEAGIPQFMIREVALLRKIGFFNHPNIVKLLDVSADVRKQGLDLTLVFEYIDQDLSSFLSTVPGDGLGRDKIKDIMQQLLQGLDFLHTNTVLHRDLKPNNVLLSSRGEVKIADFGLARIYTNRMALTPCVVTLWYRAPEVLLHSSYMSSVDIWSAGCIFAELFLLKPLFQGYTEVQQLQKIFEVIELPGEEDWPKESPVCYNPDWARRDASTQLLPSLNAEENDLLSRCRAHAQMSHGWPGTAELPRLKSV</sequence>
<comment type="catalytic activity">
    <reaction evidence="10">
        <text>L-seryl-[protein] + ATP = O-phospho-L-seryl-[protein] + ADP + H(+)</text>
        <dbReference type="Rhea" id="RHEA:17989"/>
        <dbReference type="Rhea" id="RHEA-COMP:9863"/>
        <dbReference type="Rhea" id="RHEA-COMP:11604"/>
        <dbReference type="ChEBI" id="CHEBI:15378"/>
        <dbReference type="ChEBI" id="CHEBI:29999"/>
        <dbReference type="ChEBI" id="CHEBI:30616"/>
        <dbReference type="ChEBI" id="CHEBI:83421"/>
        <dbReference type="ChEBI" id="CHEBI:456216"/>
        <dbReference type="EC" id="2.7.11.24"/>
    </reaction>
</comment>
<dbReference type="Gene3D" id="1.10.510.10">
    <property type="entry name" value="Transferase(Phosphotransferase) domain 1"/>
    <property type="match status" value="1"/>
</dbReference>
<evidence type="ECO:0000313" key="16">
    <source>
        <dbReference type="Proteomes" id="UP000319801"/>
    </source>
</evidence>
<proteinExistence type="inferred from homology"/>
<comment type="caution">
    <text evidence="15">The sequence shown here is derived from an EMBL/GenBank/DDBJ whole genome shotgun (WGS) entry which is preliminary data.</text>
</comment>
<feature type="binding site" evidence="12">
    <location>
        <position position="75"/>
    </location>
    <ligand>
        <name>ATP</name>
        <dbReference type="ChEBI" id="CHEBI:30616"/>
    </ligand>
</feature>
<dbReference type="InterPro" id="IPR000719">
    <property type="entry name" value="Prot_kinase_dom"/>
</dbReference>
<comment type="similarity">
    <text evidence="1">Belongs to the protein kinase superfamily. CMGC Ser/Thr protein kinase family. CDC2/CDKX subfamily.</text>
</comment>
<evidence type="ECO:0000256" key="5">
    <source>
        <dbReference type="ARBA" id="ARBA00022741"/>
    </source>
</evidence>
<comment type="catalytic activity">
    <reaction evidence="11">
        <text>L-seryl-[protein] + ATP = O-phospho-L-seryl-[protein] + ADP + H(+)</text>
        <dbReference type="Rhea" id="RHEA:17989"/>
        <dbReference type="Rhea" id="RHEA-COMP:9863"/>
        <dbReference type="Rhea" id="RHEA-COMP:11604"/>
        <dbReference type="ChEBI" id="CHEBI:15378"/>
        <dbReference type="ChEBI" id="CHEBI:29999"/>
        <dbReference type="ChEBI" id="CHEBI:30616"/>
        <dbReference type="ChEBI" id="CHEBI:83421"/>
        <dbReference type="ChEBI" id="CHEBI:456216"/>
        <dbReference type="EC" id="2.7.11.22"/>
    </reaction>
</comment>
<accession>A0A556TNB5</accession>
<comment type="catalytic activity">
    <reaction evidence="8">
        <text>L-threonyl-[protein] + ATP = O-phospho-L-threonyl-[protein] + ADP + H(+)</text>
        <dbReference type="Rhea" id="RHEA:46608"/>
        <dbReference type="Rhea" id="RHEA-COMP:11060"/>
        <dbReference type="Rhea" id="RHEA-COMP:11605"/>
        <dbReference type="ChEBI" id="CHEBI:15378"/>
        <dbReference type="ChEBI" id="CHEBI:30013"/>
        <dbReference type="ChEBI" id="CHEBI:30616"/>
        <dbReference type="ChEBI" id="CHEBI:61977"/>
        <dbReference type="ChEBI" id="CHEBI:456216"/>
        <dbReference type="EC" id="2.7.11.24"/>
    </reaction>
</comment>